<dbReference type="GO" id="GO:0005524">
    <property type="term" value="F:ATP binding"/>
    <property type="evidence" value="ECO:0007669"/>
    <property type="project" value="InterPro"/>
</dbReference>
<feature type="compositionally biased region" description="Polar residues" evidence="1">
    <location>
        <begin position="224"/>
        <end position="237"/>
    </location>
</feature>
<dbReference type="EMBL" id="CDMZ01003288">
    <property type="protein sequence ID" value="CEM45809.1"/>
    <property type="molecule type" value="Genomic_DNA"/>
</dbReference>
<dbReference type="InterPro" id="IPR044591">
    <property type="entry name" value="RUK"/>
</dbReference>
<dbReference type="GO" id="GO:0008017">
    <property type="term" value="F:microtubule binding"/>
    <property type="evidence" value="ECO:0007669"/>
    <property type="project" value="InterPro"/>
</dbReference>
<dbReference type="PROSITE" id="PS50011">
    <property type="entry name" value="PROTEIN_KINASE_DOM"/>
    <property type="match status" value="1"/>
</dbReference>
<sequence length="2728" mass="295909">MSVVSAATTSRPGGAADPDQHYLDLLKHARKALENYSPNTETPATSIERYFKENKLREQSDALFVSQVFFGVLQNIEFLKTFSKSLIFRFPTGTQHRDETLYQIMFYLLHYRFDELGPKEFKKFVNVCPAPAMHNIFAFIQDRHDLCDWVLRDWAKVYDWSHLHESVFPSLEKKMQILAPLIREVGLKATGPSEGTSPQQQQQGSSSASASPPESPKSPSKSGITLSLHDSSNNSADTGKPAKRPLTKPQPFKLTKPKPRVFPEPEEVSRLVVAGKPPSRNTGGIDLASIQKQRQESLQAAREVTRKKFKSAATKPLPMPEPPCGRLSEVRWNASAVLRADAVLQETLKKEAAVLHQFESELRDAAEFYEWKSKKLQEDEDKRKKAVQMRKAEMELCREAAIQAQIDAVEAKGVAAENFRLVRERDLKERERKLEEEDERLRYNAADAKAKRGKYPGIAAKIVSKKRRKVLRDLRERHHNLEWKAKLDDVELLELKERIRQQKALDKESAAVNRPPPFDPSQPSYEAPTVMNQVSLVELRAMKGLQRELFLEEEEAKRVDIFRKKAERADALMEKARRIARLRHAAGQEATESREQELEKIFDELQAKRTHGQKLVLECSEKTDQLKGLEREDEARQTSAKIAAAKAMAIKKKEKAIREKEMARRIGEARNTQGRRRRTIEYVALKSISIGRRRQVLNEVAILKHLSSHPNVLKFHEYHESANHIWMVLEYCSGGDMQGLLQEDGKLPMDSIRRFAFEIASGLQHIHSMGVIHGDLRPKNLCFDDAGVIKIFDFGQLGGDRSTLGSISSAASPAYLPPEVLLDGAPLSVPGDLWSFGCLLYELRAGRRLFALEGNSVEAMKSAVDRPDLSPVLGECLDFVSLLKGLLQVDPLKRLDWEGLASHPFWLGGGGTEGGTLSHNRQQQQQQQGVHAKSELQYTLPRLQIPQQTPLLLFMSRTRKGKMALGDEAAVCPHGKRDDNLRNLEGDCDENTPPAVSQKTELHQIRQELPTPDATLALNSRAQSRTQTAVVPSPQFIALPSSGRPSGTNSFVPRDKADKGEANERAAQRDALQENEAPRMHRHQHQQSRTVSGGETRGGAGSQRHSFQLEARGGGLQGVRTGRLRERALRGFGEGGRGEGGAARERGPAGQLYHQNVQFVVRGESGRAGVGGENEGRCFPPSPSTSPSPSSLKGNGKQSDGARTTKRRGAVRESLSLYLEPQKFPNLVGDFGRILEELVTEALSSDGNAPSALASAEQWAISQTERLPSPPSSARIAELSERIGVRLVPLAPPEGAGGSASRALIEEGRREKENLMHRALRGLAAFCSEAAGGSDPVRSHDSAQFAVDLCGYLRHLLSLDRASPLALRGIKRGKRRVGDGKGQMEGTSQWQSGDLADLALFSPGFQQLSAAVRVLSKSRGHSQVVDAIERTLLLTASRAACRHRREERNEGNGAASGRVEEVKGGGSGSQGVLSGREWRALLCLVRHTCERMEEWARKSEGVASSLSQAEVSVLGFLLVRLGGSCGEDEGSGEGAGGCGRDAEGIREVAQRGVRALVSLAQRDGLHSELGRRALEGLEILLRRGADRAIGCGWVDIRSLTVTAGVLLQHSFACSEESLRRDREEGFSGEGERGNSGSAVGGLCLSIAKRLVCRDPSTVWAVVSSLSACLPLPLDSDDSSGRGHGMGGKGVTSACRLVFRQMVEREQNKGAHGSDAKETAVGEADLSQVALGNPISLLVCAFGGDFLGMAGGAARIPSPRCSTAIRGRMSLSHAQVEAADSALSILLALIASYPDSGTLRPLVSRSLLDSLVSLCFASSTPSSSSPSPALSPSPPTPSTSGGREGGGDVTGGRGGAESRGRAAAAAAWAERRERFGEICSVHTKALLACALLFGVDLLWLLWAVEARGRSVGGWASPTPLSSLPLRGEGGEVDSGPSPAALGGGRSRREREKERHRGWVAAVQLLDSESSSQAGREKDVSLKLQRHAGKEEPAETAGPEAKVRLSAAVRLCTELVTEVVPHLLVSLHKMLSSLPTASEEPEQQQPGGIQTRDHRVSEVADLCRVYLQLPRQLLSAPLFSHRLLGPSPVGAVGPLVSLLRIACVERESVGGAKQGKGRERRGETVGGREETEEPDGAPPFAAALLGSIELVVIACSGERGSAEVLRLCPHLISDCPPKSGLTSVQGAAEYRRTLSAASLRSEEAGVEGEWERDASSEQPDHGGVWGGLLFALRKCEWVGQMSGDQAVRSVVQLASLLLPSDESSEGGSSAAASASVDSFVSFVFIPSLLKLVSPAEESGEGGWEKRKVKGERRREELKDKNAEKRQWKGGKEKEGEPSACVDASWGSEEEAVSVERDSARGEIQQLALSLIGACAEWRGDAVSLALRHRSGAVGTIIGCIERVFDTFWTSQAGVSLLSFVLSSGLLPSPLVFSNSSLPSLMADNLEKRVQAQAAQRRQQRDRRNRENESDAAQSAPPQSEGIVEEGADGELTSAILQLLAAWGVSFVKYHERRLPHDKSPPSRSASRFPFAARLLTSALQLMSLKGEESQIRGRGGERGVCAEGEGAERGQGPAECETNHLSMQREALGAATALVRGMSLASSWSPIHPSLSPSRTVGSFPSPFSSPSPPSPLHQSLTEKEKEAVMGRVLEKAGDSLLQWDEAVCGTGGGGRGASTRKIGDALQDTRKEFEILIAEIRRLAPVATSRLLSSARFPGSRLQKRGGTVREDP</sequence>
<feature type="compositionally biased region" description="Polar residues" evidence="1">
    <location>
        <begin position="1192"/>
        <end position="1202"/>
    </location>
</feature>
<feature type="compositionally biased region" description="Basic and acidic residues" evidence="1">
    <location>
        <begin position="1053"/>
        <end position="1079"/>
    </location>
</feature>
<gene>
    <name evidence="3" type="ORF">Cvel_7651</name>
</gene>
<dbReference type="VEuPathDB" id="CryptoDB:Cvel_7651"/>
<feature type="region of interest" description="Disordered" evidence="1">
    <location>
        <begin position="911"/>
        <end position="933"/>
    </location>
</feature>
<dbReference type="Pfam" id="PF00069">
    <property type="entry name" value="Pkinase"/>
    <property type="match status" value="1"/>
</dbReference>
<feature type="region of interest" description="Disordered" evidence="1">
    <location>
        <begin position="1035"/>
        <end position="1150"/>
    </location>
</feature>
<feature type="region of interest" description="Disordered" evidence="1">
    <location>
        <begin position="2709"/>
        <end position="2728"/>
    </location>
</feature>
<feature type="compositionally biased region" description="Gly residues" evidence="1">
    <location>
        <begin position="1132"/>
        <end position="1141"/>
    </location>
</feature>
<feature type="region of interest" description="Disordered" evidence="1">
    <location>
        <begin position="506"/>
        <end position="526"/>
    </location>
</feature>
<evidence type="ECO:0000313" key="3">
    <source>
        <dbReference type="EMBL" id="CEM45809.1"/>
    </source>
</evidence>
<feature type="compositionally biased region" description="Basic and acidic residues" evidence="1">
    <location>
        <begin position="2310"/>
        <end position="2334"/>
    </location>
</feature>
<feature type="compositionally biased region" description="Basic and acidic residues" evidence="1">
    <location>
        <begin position="2114"/>
        <end position="2127"/>
    </location>
</feature>
<feature type="region of interest" description="Disordered" evidence="1">
    <location>
        <begin position="1968"/>
        <end position="1998"/>
    </location>
</feature>
<feature type="region of interest" description="Disordered" evidence="1">
    <location>
        <begin position="2545"/>
        <end position="2572"/>
    </location>
</feature>
<dbReference type="PANTHER" id="PTHR46562">
    <property type="entry name" value="SERINE/THREONINE-KINASE ULK4-LIKE PROTEIN-RELATED"/>
    <property type="match status" value="1"/>
</dbReference>
<reference evidence="3" key="1">
    <citation type="submission" date="2014-11" db="EMBL/GenBank/DDBJ databases">
        <authorList>
            <person name="Otto D Thomas"/>
            <person name="Naeem Raeece"/>
        </authorList>
    </citation>
    <scope>NUCLEOTIDE SEQUENCE</scope>
</reference>
<feature type="compositionally biased region" description="Low complexity" evidence="1">
    <location>
        <begin position="191"/>
        <end position="223"/>
    </location>
</feature>
<protein>
    <recommendedName>
        <fullName evidence="2">Protein kinase domain-containing protein</fullName>
    </recommendedName>
</protein>
<organism evidence="3">
    <name type="scientific">Chromera velia CCMP2878</name>
    <dbReference type="NCBI Taxonomy" id="1169474"/>
    <lineage>
        <taxon>Eukaryota</taxon>
        <taxon>Sar</taxon>
        <taxon>Alveolata</taxon>
        <taxon>Colpodellida</taxon>
        <taxon>Chromeraceae</taxon>
        <taxon>Chromera</taxon>
    </lineage>
</organism>
<evidence type="ECO:0000259" key="2">
    <source>
        <dbReference type="PROSITE" id="PS50011"/>
    </source>
</evidence>
<proteinExistence type="predicted"/>
<feature type="region of interest" description="Disordered" evidence="1">
    <location>
        <begin position="1912"/>
        <end position="1952"/>
    </location>
</feature>
<feature type="region of interest" description="Disordered" evidence="1">
    <location>
        <begin position="2110"/>
        <end position="2135"/>
    </location>
</feature>
<feature type="compositionally biased region" description="Basic and acidic residues" evidence="1">
    <location>
        <begin position="2545"/>
        <end position="2555"/>
    </location>
</feature>
<dbReference type="InterPro" id="IPR011009">
    <property type="entry name" value="Kinase-like_dom_sf"/>
</dbReference>
<feature type="region of interest" description="Disordered" evidence="1">
    <location>
        <begin position="1166"/>
        <end position="1210"/>
    </location>
</feature>
<feature type="region of interest" description="Disordered" evidence="1">
    <location>
        <begin position="2609"/>
        <end position="2633"/>
    </location>
</feature>
<dbReference type="Gene3D" id="1.10.510.10">
    <property type="entry name" value="Transferase(Phosphotransferase) domain 1"/>
    <property type="match status" value="1"/>
</dbReference>
<dbReference type="PANTHER" id="PTHR46562:SF1">
    <property type="entry name" value="SERINE_THREONINE-PROTEIN KINASE ULK4"/>
    <property type="match status" value="1"/>
</dbReference>
<feature type="compositionally biased region" description="Low complexity" evidence="1">
    <location>
        <begin position="1818"/>
        <end position="1827"/>
    </location>
</feature>
<name>A0A0G4HN82_9ALVE</name>
<dbReference type="InterPro" id="IPR008266">
    <property type="entry name" value="Tyr_kinase_AS"/>
</dbReference>
<feature type="region of interest" description="Disordered" evidence="1">
    <location>
        <begin position="1444"/>
        <end position="1472"/>
    </location>
</feature>
<dbReference type="InterPro" id="IPR000719">
    <property type="entry name" value="Prot_kinase_dom"/>
</dbReference>
<dbReference type="GO" id="GO:0004672">
    <property type="term" value="F:protein kinase activity"/>
    <property type="evidence" value="ECO:0007669"/>
    <property type="project" value="InterPro"/>
</dbReference>
<feature type="region of interest" description="Disordered" evidence="1">
    <location>
        <begin position="2297"/>
        <end position="2340"/>
    </location>
</feature>
<feature type="region of interest" description="Disordered" evidence="1">
    <location>
        <begin position="1818"/>
        <end position="1857"/>
    </location>
</feature>
<evidence type="ECO:0000256" key="1">
    <source>
        <dbReference type="SAM" id="MobiDB-lite"/>
    </source>
</evidence>
<feature type="compositionally biased region" description="Gly residues" evidence="1">
    <location>
        <begin position="1841"/>
        <end position="1856"/>
    </location>
</feature>
<dbReference type="SUPFAM" id="SSF56112">
    <property type="entry name" value="Protein kinase-like (PK-like)"/>
    <property type="match status" value="1"/>
</dbReference>
<accession>A0A0G4HN82</accession>
<dbReference type="PROSITE" id="PS00109">
    <property type="entry name" value="PROTEIN_KINASE_TYR"/>
    <property type="match status" value="1"/>
</dbReference>
<feature type="region of interest" description="Disordered" evidence="1">
    <location>
        <begin position="188"/>
        <end position="266"/>
    </location>
</feature>
<feature type="region of interest" description="Disordered" evidence="1">
    <location>
        <begin position="2446"/>
        <end position="2480"/>
    </location>
</feature>
<feature type="domain" description="Protein kinase" evidence="2">
    <location>
        <begin position="660"/>
        <end position="906"/>
    </location>
</feature>